<dbReference type="SUPFAM" id="SSF51182">
    <property type="entry name" value="RmlC-like cupins"/>
    <property type="match status" value="1"/>
</dbReference>
<dbReference type="InterPro" id="IPR011051">
    <property type="entry name" value="RmlC_Cupin_sf"/>
</dbReference>
<keyword evidence="7" id="KW-1185">Reference proteome</keyword>
<dbReference type="CDD" id="cd02909">
    <property type="entry name" value="cupin_pirin_N"/>
    <property type="match status" value="1"/>
</dbReference>
<dbReference type="InterPro" id="IPR008778">
    <property type="entry name" value="Pirin_C_dom"/>
</dbReference>
<dbReference type="Pfam" id="PF05726">
    <property type="entry name" value="Pirin_C"/>
    <property type="match status" value="1"/>
</dbReference>
<dbReference type="PANTHER" id="PTHR13903:SF8">
    <property type="entry name" value="PIRIN"/>
    <property type="match status" value="1"/>
</dbReference>
<comment type="caution">
    <text evidence="6">The sequence shown here is derived from an EMBL/GenBank/DDBJ whole genome shotgun (WGS) entry which is preliminary data.</text>
</comment>
<dbReference type="CDD" id="cd02247">
    <property type="entry name" value="cupin_pirin_C"/>
    <property type="match status" value="1"/>
</dbReference>
<comment type="similarity">
    <text evidence="1 2">Belongs to the pirin family.</text>
</comment>
<evidence type="ECO:0000256" key="2">
    <source>
        <dbReference type="RuleBase" id="RU003457"/>
    </source>
</evidence>
<feature type="domain" description="Pirin C-terminal" evidence="5">
    <location>
        <begin position="207"/>
        <end position="308"/>
    </location>
</feature>
<evidence type="ECO:0000313" key="7">
    <source>
        <dbReference type="Proteomes" id="UP000257144"/>
    </source>
</evidence>
<feature type="region of interest" description="Disordered" evidence="3">
    <location>
        <begin position="310"/>
        <end position="337"/>
    </location>
</feature>
<dbReference type="Gene3D" id="2.60.120.10">
    <property type="entry name" value="Jelly Rolls"/>
    <property type="match status" value="2"/>
</dbReference>
<evidence type="ECO:0000259" key="5">
    <source>
        <dbReference type="Pfam" id="PF05726"/>
    </source>
</evidence>
<dbReference type="AlphaFoldDB" id="A0A3D8GRR5"/>
<dbReference type="OrthoDB" id="321327at2"/>
<dbReference type="Pfam" id="PF02678">
    <property type="entry name" value="Pirin"/>
    <property type="match status" value="1"/>
</dbReference>
<feature type="domain" description="Pirin N-terminal" evidence="4">
    <location>
        <begin position="49"/>
        <end position="139"/>
    </location>
</feature>
<accession>A0A3D8GRR5</accession>
<evidence type="ECO:0000259" key="4">
    <source>
        <dbReference type="Pfam" id="PF02678"/>
    </source>
</evidence>
<gene>
    <name evidence="6" type="ORF">DRW41_10850</name>
</gene>
<evidence type="ECO:0000313" key="6">
    <source>
        <dbReference type="EMBL" id="RDU37170.1"/>
    </source>
</evidence>
<name>A0A3D8GRR5_9BACI</name>
<proteinExistence type="inferred from homology"/>
<dbReference type="RefSeq" id="WP_115451998.1">
    <property type="nucleotide sequence ID" value="NZ_QNQT01000003.1"/>
</dbReference>
<dbReference type="InterPro" id="IPR014710">
    <property type="entry name" value="RmlC-like_jellyroll"/>
</dbReference>
<protein>
    <submittedName>
        <fullName evidence="6">Pirin family protein</fullName>
    </submittedName>
</protein>
<feature type="compositionally biased region" description="Basic and acidic residues" evidence="3">
    <location>
        <begin position="317"/>
        <end position="337"/>
    </location>
</feature>
<dbReference type="PANTHER" id="PTHR13903">
    <property type="entry name" value="PIRIN-RELATED"/>
    <property type="match status" value="1"/>
</dbReference>
<dbReference type="EMBL" id="QNQT01000003">
    <property type="protein sequence ID" value="RDU37170.1"/>
    <property type="molecule type" value="Genomic_DNA"/>
</dbReference>
<sequence>MTSKIMKIQKLGFPWETEDPFLMTVHHKDAYPPGNEEQGPNVSLEGRNLGQDFTLQDGFRMYHGTTVPGFPAHPHRGFETVTVTFEGLIDHFDSYGSTGRFGNGDVQWMTAGKGCQHTEMFPLVNQDKGNPLEFFQIWLNLPSKNKFAEPEYKMLWAEDIPEVQSASANGQKTTVRVIAGKMMGKSSLEPNSASWANDKNNHVGIYVIRMEPEADFTLPSVSATMTRNLYYYKGDKLHIDDTTVETYHRVKLAGDQEITITNGSSESYMLLLEGEPIQEPVVSYGPFVMNTEQEIRDAFNEYQKTQFGGWPWGRPDPVNRRDSGRFARHADGRVEKR</sequence>
<reference evidence="6 7" key="1">
    <citation type="submission" date="2018-07" db="EMBL/GenBank/DDBJ databases">
        <title>Bacillus sp. YLB-04 draft genome sequence.</title>
        <authorList>
            <person name="Yu L."/>
            <person name="Tang X."/>
        </authorList>
    </citation>
    <scope>NUCLEOTIDE SEQUENCE [LARGE SCALE GENOMIC DNA]</scope>
    <source>
        <strain evidence="6 7">YLB-04</strain>
    </source>
</reference>
<dbReference type="InterPro" id="IPR012093">
    <property type="entry name" value="Pirin"/>
</dbReference>
<dbReference type="Proteomes" id="UP000257144">
    <property type="component" value="Unassembled WGS sequence"/>
</dbReference>
<evidence type="ECO:0000256" key="1">
    <source>
        <dbReference type="ARBA" id="ARBA00008416"/>
    </source>
</evidence>
<organism evidence="6 7">
    <name type="scientific">Neobacillus piezotolerans</name>
    <dbReference type="NCBI Taxonomy" id="2259171"/>
    <lineage>
        <taxon>Bacteria</taxon>
        <taxon>Bacillati</taxon>
        <taxon>Bacillota</taxon>
        <taxon>Bacilli</taxon>
        <taxon>Bacillales</taxon>
        <taxon>Bacillaceae</taxon>
        <taxon>Neobacillus</taxon>
    </lineage>
</organism>
<dbReference type="InterPro" id="IPR003829">
    <property type="entry name" value="Pirin_N_dom"/>
</dbReference>
<evidence type="ECO:0000256" key="3">
    <source>
        <dbReference type="SAM" id="MobiDB-lite"/>
    </source>
</evidence>